<keyword evidence="4 12" id="KW-0732">Signal</keyword>
<proteinExistence type="predicted"/>
<dbReference type="SUPFAM" id="SSF54928">
    <property type="entry name" value="RNA-binding domain, RBD"/>
    <property type="match status" value="1"/>
</dbReference>
<dbReference type="InterPro" id="IPR012677">
    <property type="entry name" value="Nucleotide-bd_a/b_plait_sf"/>
</dbReference>
<dbReference type="InterPro" id="IPR001611">
    <property type="entry name" value="Leu-rich_rpt"/>
</dbReference>
<feature type="chain" id="PRO_5029751417" description="RRM domain-containing protein" evidence="12">
    <location>
        <begin position="33"/>
        <end position="990"/>
    </location>
</feature>
<dbReference type="InterPro" id="IPR013210">
    <property type="entry name" value="LRR_N_plant-typ"/>
</dbReference>
<keyword evidence="9" id="KW-0325">Glycoprotein</keyword>
<feature type="compositionally biased region" description="Acidic residues" evidence="11">
    <location>
        <begin position="519"/>
        <end position="551"/>
    </location>
</feature>
<dbReference type="SUPFAM" id="SSF52058">
    <property type="entry name" value="L domain-like"/>
    <property type="match status" value="1"/>
</dbReference>
<feature type="compositionally biased region" description="Polar residues" evidence="11">
    <location>
        <begin position="645"/>
        <end position="655"/>
    </location>
</feature>
<dbReference type="Gramene" id="QL09p014423:mrna">
    <property type="protein sequence ID" value="QL09p014423:mrna"/>
    <property type="gene ID" value="QL09p014423"/>
</dbReference>
<keyword evidence="15" id="KW-1185">Reference proteome</keyword>
<evidence type="ECO:0000256" key="5">
    <source>
        <dbReference type="ARBA" id="ARBA00022737"/>
    </source>
</evidence>
<protein>
    <recommendedName>
        <fullName evidence="13">RRM domain-containing protein</fullName>
    </recommendedName>
</protein>
<feature type="compositionally biased region" description="Basic and acidic residues" evidence="11">
    <location>
        <begin position="709"/>
        <end position="718"/>
    </location>
</feature>
<feature type="region of interest" description="Disordered" evidence="11">
    <location>
        <begin position="684"/>
        <end position="720"/>
    </location>
</feature>
<dbReference type="PANTHER" id="PTHR48063">
    <property type="entry name" value="LRR RECEPTOR-LIKE KINASE"/>
    <property type="match status" value="1"/>
</dbReference>
<dbReference type="InterPro" id="IPR047086">
    <property type="entry name" value="SF1-HH_sf"/>
</dbReference>
<evidence type="ECO:0000256" key="11">
    <source>
        <dbReference type="SAM" id="MobiDB-lite"/>
    </source>
</evidence>
<dbReference type="Proteomes" id="UP000594261">
    <property type="component" value="Chromosome 9"/>
</dbReference>
<keyword evidence="2" id="KW-0433">Leucine-rich repeat</keyword>
<dbReference type="InParanoid" id="A0A7N2MIV1"/>
<dbReference type="Gene3D" id="3.80.10.10">
    <property type="entry name" value="Ribonuclease Inhibitor"/>
    <property type="match status" value="3"/>
</dbReference>
<evidence type="ECO:0000256" key="7">
    <source>
        <dbReference type="ARBA" id="ARBA00023136"/>
    </source>
</evidence>
<keyword evidence="8" id="KW-0675">Receptor</keyword>
<evidence type="ECO:0000256" key="4">
    <source>
        <dbReference type="ARBA" id="ARBA00022729"/>
    </source>
</evidence>
<dbReference type="GO" id="GO:0003723">
    <property type="term" value="F:RNA binding"/>
    <property type="evidence" value="ECO:0007669"/>
    <property type="project" value="UniProtKB-UniRule"/>
</dbReference>
<reference evidence="14 15" key="1">
    <citation type="journal article" date="2016" name="G3 (Bethesda)">
        <title>First Draft Assembly and Annotation of the Genome of a California Endemic Oak Quercus lobata Nee (Fagaceae).</title>
        <authorList>
            <person name="Sork V.L."/>
            <person name="Fitz-Gibbon S.T."/>
            <person name="Puiu D."/>
            <person name="Crepeau M."/>
            <person name="Gugger P.F."/>
            <person name="Sherman R."/>
            <person name="Stevens K."/>
            <person name="Langley C.H."/>
            <person name="Pellegrini M."/>
            <person name="Salzberg S.L."/>
        </authorList>
    </citation>
    <scope>NUCLEOTIDE SEQUENCE [LARGE SCALE GENOMIC DNA]</scope>
    <source>
        <strain evidence="14 15">cv. SW786</strain>
    </source>
</reference>
<feature type="region of interest" description="Disordered" evidence="11">
    <location>
        <begin position="619"/>
        <end position="661"/>
    </location>
</feature>
<keyword evidence="10" id="KW-0694">RNA-binding</keyword>
<dbReference type="EMBL" id="LRBV02000009">
    <property type="status" value="NOT_ANNOTATED_CDS"/>
    <property type="molecule type" value="Genomic_DNA"/>
</dbReference>
<reference evidence="14" key="2">
    <citation type="submission" date="2021-01" db="UniProtKB">
        <authorList>
            <consortium name="EnsemblPlants"/>
        </authorList>
    </citation>
    <scope>IDENTIFICATION</scope>
</reference>
<dbReference type="Pfam" id="PF08263">
    <property type="entry name" value="LRRNT_2"/>
    <property type="match status" value="1"/>
</dbReference>
<evidence type="ECO:0000256" key="8">
    <source>
        <dbReference type="ARBA" id="ARBA00023170"/>
    </source>
</evidence>
<feature type="signal peptide" evidence="12">
    <location>
        <begin position="1"/>
        <end position="32"/>
    </location>
</feature>
<comment type="subcellular location">
    <subcellularLocation>
        <location evidence="1">Membrane</location>
        <topology evidence="1">Single-pass type I membrane protein</topology>
    </subcellularLocation>
</comment>
<evidence type="ECO:0000256" key="6">
    <source>
        <dbReference type="ARBA" id="ARBA00022989"/>
    </source>
</evidence>
<dbReference type="AlphaFoldDB" id="A0A7N2MIV1"/>
<evidence type="ECO:0000259" key="13">
    <source>
        <dbReference type="PROSITE" id="PS50102"/>
    </source>
</evidence>
<dbReference type="InterPro" id="IPR035979">
    <property type="entry name" value="RBD_domain_sf"/>
</dbReference>
<evidence type="ECO:0000256" key="9">
    <source>
        <dbReference type="ARBA" id="ARBA00023180"/>
    </source>
</evidence>
<keyword evidence="3" id="KW-0812">Transmembrane</keyword>
<evidence type="ECO:0000313" key="15">
    <source>
        <dbReference type="Proteomes" id="UP000594261"/>
    </source>
</evidence>
<sequence length="990" mass="110958">MTVITFTGGSSLKLLQAIVFFSLLLHLRPALGFISSVGDADSDNIRCLDGERQALLKLKKGFLDAYGNLSSWGSGDENKNCCNWKGVHCSNQTGHVLELRLGFSYLGGMINPSLLELPYLTYLDLSYNDFNHNHIPEFIGSLGNLEYLDLSRAKLSGPIPHQLGNLSHLQYLNLSCNNLTIIENLEWLSHLFSIKDLDLSFTNLHVANDWIEVVSGLPYLTTLNMAWCDLPPMSPSSFPHLKYFTSLESLHLENNQLKGGIPKFFGDICTLRELHLSGNNLDGQLVEHINDLSRCAKDSLECLNNFTAMAHKGKSSNNLFDGDYLGTDGGYVCMGIYVDSAMVVLKGREYEYGEIPSSMSELQFLSHLDPSYNNLSGKIPSSTQLQGFDATRFIGNWALCGFPITQKCPSEETPSQSEPTDDVMETCLFLVLGQPEGLDLRNNGSEQGKIVEEVSEPGVTALYEQGKDLSAMRNQKFSRVSRNDIKEKRSEEKAVLVSAAGKCLPQSSSYRNNIANEPFVEESEEEPSEVEEDPEEEPSEVEEDPEEESSEEVGNKLEKEPSDDLEKNPKEDPIKELEEEASEVLLEQIEEPSECDAQSFFNHNNNWSEELVEVPLEPSLSECLSGTDPNSSYKKKRSPDALTGESVSLQRYQSQKKYRQEESFKRESESWYYAHLHGHSRLAMTLDDKGSSKQQEGTGSSGKRRRSRWDKVENDQANKGKKTKWISDDLQLKQIGTLQLPYFRKELVAGSKLEPMEERSHSLEPVYNYFGIRINTCQERLHQKLLQKRQHIIPKLIQKNPTLQQPLENKSSKLFKKLYIPVKEYPTYVCYLPKNVDDNQLIELFSLFGKITKARVLKNRITGISKGFGFVKFENQIDAAAAIAHLNGYRMDGHALAVRIAGAAPESLLLSHHSPYRRPPPVFPNDTGQIAHLGGHQALANLVSMRACSGSEILVSSSLLQYLRIRVVCLAFLRVLTGCGGQGITKQKSL</sequence>
<dbReference type="InterPro" id="IPR032675">
    <property type="entry name" value="LRR_dom_sf"/>
</dbReference>
<evidence type="ECO:0000256" key="1">
    <source>
        <dbReference type="ARBA" id="ARBA00004479"/>
    </source>
</evidence>
<evidence type="ECO:0000313" key="14">
    <source>
        <dbReference type="EnsemblPlants" id="QL09p014423:mrna"/>
    </source>
</evidence>
<dbReference type="InterPro" id="IPR000504">
    <property type="entry name" value="RRM_dom"/>
</dbReference>
<keyword evidence="5" id="KW-0677">Repeat</keyword>
<dbReference type="PROSITE" id="PS50102">
    <property type="entry name" value="RRM"/>
    <property type="match status" value="1"/>
</dbReference>
<dbReference type="Pfam" id="PF16275">
    <property type="entry name" value="SF1-HH"/>
    <property type="match status" value="1"/>
</dbReference>
<dbReference type="EnsemblPlants" id="QL09p014423:mrna">
    <property type="protein sequence ID" value="QL09p014423:mrna"/>
    <property type="gene ID" value="QL09p014423"/>
</dbReference>
<feature type="domain" description="RRM" evidence="13">
    <location>
        <begin position="825"/>
        <end position="903"/>
    </location>
</feature>
<evidence type="ECO:0000256" key="2">
    <source>
        <dbReference type="ARBA" id="ARBA00022614"/>
    </source>
</evidence>
<evidence type="ECO:0000256" key="3">
    <source>
        <dbReference type="ARBA" id="ARBA00022692"/>
    </source>
</evidence>
<dbReference type="Pfam" id="PF00560">
    <property type="entry name" value="LRR_1"/>
    <property type="match status" value="5"/>
</dbReference>
<feature type="compositionally biased region" description="Polar residues" evidence="11">
    <location>
        <begin position="506"/>
        <end position="515"/>
    </location>
</feature>
<dbReference type="PROSITE" id="PS51450">
    <property type="entry name" value="LRR"/>
    <property type="match status" value="1"/>
</dbReference>
<feature type="region of interest" description="Disordered" evidence="11">
    <location>
        <begin position="506"/>
        <end position="582"/>
    </location>
</feature>
<keyword evidence="6" id="KW-1133">Transmembrane helix</keyword>
<dbReference type="Pfam" id="PF00076">
    <property type="entry name" value="RRM_1"/>
    <property type="match status" value="1"/>
</dbReference>
<dbReference type="Gene3D" id="3.30.70.330">
    <property type="match status" value="1"/>
</dbReference>
<dbReference type="Gene3D" id="6.10.140.1790">
    <property type="match status" value="1"/>
</dbReference>
<name>A0A7N2MIV1_QUELO</name>
<dbReference type="InterPro" id="IPR046956">
    <property type="entry name" value="RLP23-like"/>
</dbReference>
<dbReference type="PANTHER" id="PTHR48063:SF98">
    <property type="entry name" value="LRR RECEPTOR-LIKE SERINE_THREONINE-PROTEIN KINASE FLS2"/>
    <property type="match status" value="1"/>
</dbReference>
<evidence type="ECO:0000256" key="10">
    <source>
        <dbReference type="PROSITE-ProRule" id="PRU00176"/>
    </source>
</evidence>
<organism evidence="14 15">
    <name type="scientific">Quercus lobata</name>
    <name type="common">Valley oak</name>
    <dbReference type="NCBI Taxonomy" id="97700"/>
    <lineage>
        <taxon>Eukaryota</taxon>
        <taxon>Viridiplantae</taxon>
        <taxon>Streptophyta</taxon>
        <taxon>Embryophyta</taxon>
        <taxon>Tracheophyta</taxon>
        <taxon>Spermatophyta</taxon>
        <taxon>Magnoliopsida</taxon>
        <taxon>eudicotyledons</taxon>
        <taxon>Gunneridae</taxon>
        <taxon>Pentapetalae</taxon>
        <taxon>rosids</taxon>
        <taxon>fabids</taxon>
        <taxon>Fagales</taxon>
        <taxon>Fagaceae</taxon>
        <taxon>Quercus</taxon>
    </lineage>
</organism>
<evidence type="ECO:0000256" key="12">
    <source>
        <dbReference type="SAM" id="SignalP"/>
    </source>
</evidence>
<accession>A0A7N2MIV1</accession>
<feature type="compositionally biased region" description="Basic and acidic residues" evidence="11">
    <location>
        <begin position="553"/>
        <end position="576"/>
    </location>
</feature>
<keyword evidence="7" id="KW-0472">Membrane</keyword>
<dbReference type="SMART" id="SM00360">
    <property type="entry name" value="RRM"/>
    <property type="match status" value="1"/>
</dbReference>
<dbReference type="InterPro" id="IPR032570">
    <property type="entry name" value="SF1-HH"/>
</dbReference>
<dbReference type="GO" id="GO:0016020">
    <property type="term" value="C:membrane"/>
    <property type="evidence" value="ECO:0007669"/>
    <property type="project" value="UniProtKB-SubCell"/>
</dbReference>